<feature type="domain" description="Low molecular weight antigen MTB12-like C-terminal" evidence="5">
    <location>
        <begin position="71"/>
        <end position="180"/>
    </location>
</feature>
<dbReference type="RefSeq" id="WP_213556804.1">
    <property type="nucleotide sequence ID" value="NZ_JBHZDI010000104.1"/>
</dbReference>
<evidence type="ECO:0000256" key="2">
    <source>
        <dbReference type="ARBA" id="ARBA00093774"/>
    </source>
</evidence>
<organism evidence="6 7">
    <name type="scientific">Nocardia tengchongensis</name>
    <dbReference type="NCBI Taxonomy" id="2055889"/>
    <lineage>
        <taxon>Bacteria</taxon>
        <taxon>Bacillati</taxon>
        <taxon>Actinomycetota</taxon>
        <taxon>Actinomycetes</taxon>
        <taxon>Mycobacteriales</taxon>
        <taxon>Nocardiaceae</taxon>
        <taxon>Nocardia</taxon>
    </lineage>
</organism>
<evidence type="ECO:0000313" key="6">
    <source>
        <dbReference type="EMBL" id="QVI20696.1"/>
    </source>
</evidence>
<feature type="chain" id="PRO_5046916969" description="Low molecular weight antigen MTB12-like C-terminal domain-containing protein" evidence="4">
    <location>
        <begin position="24"/>
        <end position="187"/>
    </location>
</feature>
<proteinExistence type="inferred from homology"/>
<feature type="region of interest" description="Disordered" evidence="3">
    <location>
        <begin position="36"/>
        <end position="72"/>
    </location>
</feature>
<evidence type="ECO:0000256" key="3">
    <source>
        <dbReference type="SAM" id="MobiDB-lite"/>
    </source>
</evidence>
<dbReference type="EMBL" id="CP074371">
    <property type="protein sequence ID" value="QVI20696.1"/>
    <property type="molecule type" value="Genomic_DNA"/>
</dbReference>
<evidence type="ECO:0000313" key="7">
    <source>
        <dbReference type="Proteomes" id="UP000683310"/>
    </source>
</evidence>
<reference evidence="6 7" key="1">
    <citation type="submission" date="2021-04" db="EMBL/GenBank/DDBJ databases">
        <title>Nocardia tengchongensis.</title>
        <authorList>
            <person name="Zhuang k."/>
            <person name="Ran Y."/>
            <person name="Li W."/>
        </authorList>
    </citation>
    <scope>NUCLEOTIDE SEQUENCE [LARGE SCALE GENOMIC DNA]</scope>
    <source>
        <strain evidence="6 7">CFH S0057</strain>
    </source>
</reference>
<evidence type="ECO:0000256" key="4">
    <source>
        <dbReference type="SAM" id="SignalP"/>
    </source>
</evidence>
<feature type="signal peptide" evidence="4">
    <location>
        <begin position="1"/>
        <end position="23"/>
    </location>
</feature>
<gene>
    <name evidence="6" type="ORF">KHQ06_32020</name>
</gene>
<evidence type="ECO:0000259" key="5">
    <source>
        <dbReference type="Pfam" id="PF26580"/>
    </source>
</evidence>
<protein>
    <recommendedName>
        <fullName evidence="5">Low molecular weight antigen MTB12-like C-terminal domain-containing protein</fullName>
    </recommendedName>
</protein>
<dbReference type="Proteomes" id="UP000683310">
    <property type="component" value="Chromosome"/>
</dbReference>
<sequence length="187" mass="19177">MKHNIFRATAALMLATSAFGLVACSKSDDTSKAAATTSSATAPAGKFDGSTDGDAKLTGAAPAPTTVADLPKPSVADLNDKVTKAFDPAIDSKTKTDWIENAGLDPQLAQKLVDAAKANNVKIKITNVGDPSGGKLKADADVTIDGKPVQNAAVTFVADGTEWKIDHNYACSIVKAAKLDSAACQDK</sequence>
<accession>A0ABX8CL60</accession>
<dbReference type="PROSITE" id="PS51257">
    <property type="entry name" value="PROKAR_LIPOPROTEIN"/>
    <property type="match status" value="1"/>
</dbReference>
<name>A0ABX8CL60_9NOCA</name>
<dbReference type="Pfam" id="PF26580">
    <property type="entry name" value="Mtb12_C"/>
    <property type="match status" value="1"/>
</dbReference>
<evidence type="ECO:0000256" key="1">
    <source>
        <dbReference type="ARBA" id="ARBA00022729"/>
    </source>
</evidence>
<dbReference type="InterPro" id="IPR058644">
    <property type="entry name" value="Mtb12-like_C"/>
</dbReference>
<keyword evidence="7" id="KW-1185">Reference proteome</keyword>
<comment type="similarity">
    <text evidence="2">Belongs to the MTB12 family.</text>
</comment>
<keyword evidence="1 4" id="KW-0732">Signal</keyword>